<dbReference type="OrthoDB" id="3170288at2"/>
<feature type="domain" description="HTH luxR-type" evidence="4">
    <location>
        <begin position="102"/>
        <end position="167"/>
    </location>
</feature>
<dbReference type="PRINTS" id="PR00038">
    <property type="entry name" value="HTHLUXR"/>
</dbReference>
<sequence>MNYARIDPVLQSGFLSILPQDWQNHQLKSKKLRDFFGEAAEHGLGRRGLTFPVRDPMGDRALVTITTDAGTLEWDKLKQRYSRDFHMLAYHIHDTILRIEQVVPKQVHLTRREIECLQWITRGKNVADIADILSLRERTVRFYLDEARRKLDTANVAHTIARAIRQQLL</sequence>
<dbReference type="InterPro" id="IPR005143">
    <property type="entry name" value="TF_LuxR_autoind-bd_dom"/>
</dbReference>
<gene>
    <name evidence="5" type="ORF">C7477_14012</name>
</gene>
<dbReference type="Proteomes" id="UP000247454">
    <property type="component" value="Unassembled WGS sequence"/>
</dbReference>
<proteinExistence type="predicted"/>
<dbReference type="AlphaFoldDB" id="A0A318T4D5"/>
<dbReference type="SMART" id="SM00421">
    <property type="entry name" value="HTH_LUXR"/>
    <property type="match status" value="1"/>
</dbReference>
<accession>A0A318T4D5</accession>
<dbReference type="PROSITE" id="PS50043">
    <property type="entry name" value="HTH_LUXR_2"/>
    <property type="match status" value="1"/>
</dbReference>
<dbReference type="SUPFAM" id="SSF75516">
    <property type="entry name" value="Pheromone-binding domain of LuxR-like quorum-sensing transcription factors"/>
    <property type="match status" value="1"/>
</dbReference>
<dbReference type="InterPro" id="IPR016032">
    <property type="entry name" value="Sig_transdc_resp-reg_C-effctor"/>
</dbReference>
<dbReference type="EMBL" id="QJTF01000040">
    <property type="protein sequence ID" value="PYE85154.1"/>
    <property type="molecule type" value="Genomic_DNA"/>
</dbReference>
<dbReference type="CDD" id="cd06170">
    <property type="entry name" value="LuxR_C_like"/>
    <property type="match status" value="1"/>
</dbReference>
<comment type="caution">
    <text evidence="5">The sequence shown here is derived from an EMBL/GenBank/DDBJ whole genome shotgun (WGS) entry which is preliminary data.</text>
</comment>
<keyword evidence="1" id="KW-0805">Transcription regulation</keyword>
<evidence type="ECO:0000313" key="6">
    <source>
        <dbReference type="Proteomes" id="UP000247454"/>
    </source>
</evidence>
<evidence type="ECO:0000313" key="5">
    <source>
        <dbReference type="EMBL" id="PYE85154.1"/>
    </source>
</evidence>
<reference evidence="5 6" key="1">
    <citation type="submission" date="2018-06" db="EMBL/GenBank/DDBJ databases">
        <title>Genomic Encyclopedia of Type Strains, Phase III (KMG-III): the genomes of soil and plant-associated and newly described type strains.</title>
        <authorList>
            <person name="Whitman W."/>
        </authorList>
    </citation>
    <scope>NUCLEOTIDE SEQUENCE [LARGE SCALE GENOMIC DNA]</scope>
    <source>
        <strain evidence="5 6">ORS 1419</strain>
    </source>
</reference>
<name>A0A318T4D5_9HYPH</name>
<protein>
    <submittedName>
        <fullName evidence="5">LuxR family transcriptional regulator</fullName>
    </submittedName>
</protein>
<dbReference type="Gene3D" id="1.10.10.10">
    <property type="entry name" value="Winged helix-like DNA-binding domain superfamily/Winged helix DNA-binding domain"/>
    <property type="match status" value="1"/>
</dbReference>
<evidence type="ECO:0000256" key="2">
    <source>
        <dbReference type="ARBA" id="ARBA00023125"/>
    </source>
</evidence>
<keyword evidence="6" id="KW-1185">Reference proteome</keyword>
<dbReference type="Pfam" id="PF00196">
    <property type="entry name" value="GerE"/>
    <property type="match status" value="1"/>
</dbReference>
<evidence type="ECO:0000256" key="1">
    <source>
        <dbReference type="ARBA" id="ARBA00023015"/>
    </source>
</evidence>
<dbReference type="RefSeq" id="WP_110754772.1">
    <property type="nucleotide sequence ID" value="NZ_QJTF01000040.1"/>
</dbReference>
<dbReference type="SUPFAM" id="SSF46894">
    <property type="entry name" value="C-terminal effector domain of the bipartite response regulators"/>
    <property type="match status" value="1"/>
</dbReference>
<dbReference type="Pfam" id="PF03472">
    <property type="entry name" value="Autoind_bind"/>
    <property type="match status" value="1"/>
</dbReference>
<dbReference type="InterPro" id="IPR036693">
    <property type="entry name" value="TF_LuxR_autoind-bd_dom_sf"/>
</dbReference>
<keyword evidence="3" id="KW-0804">Transcription</keyword>
<dbReference type="InterPro" id="IPR000792">
    <property type="entry name" value="Tscrpt_reg_LuxR_C"/>
</dbReference>
<evidence type="ECO:0000256" key="3">
    <source>
        <dbReference type="ARBA" id="ARBA00023163"/>
    </source>
</evidence>
<dbReference type="Gene3D" id="3.30.450.80">
    <property type="entry name" value="Transcription factor LuxR-like, autoinducer-binding domain"/>
    <property type="match status" value="1"/>
</dbReference>
<evidence type="ECO:0000259" key="4">
    <source>
        <dbReference type="PROSITE" id="PS50043"/>
    </source>
</evidence>
<dbReference type="PANTHER" id="PTHR44688:SF16">
    <property type="entry name" value="DNA-BINDING TRANSCRIPTIONAL ACTIVATOR DEVR_DOSR"/>
    <property type="match status" value="1"/>
</dbReference>
<dbReference type="GO" id="GO:0003677">
    <property type="term" value="F:DNA binding"/>
    <property type="evidence" value="ECO:0007669"/>
    <property type="project" value="UniProtKB-KW"/>
</dbReference>
<dbReference type="GO" id="GO:0006355">
    <property type="term" value="P:regulation of DNA-templated transcription"/>
    <property type="evidence" value="ECO:0007669"/>
    <property type="project" value="InterPro"/>
</dbReference>
<dbReference type="PANTHER" id="PTHR44688">
    <property type="entry name" value="DNA-BINDING TRANSCRIPTIONAL ACTIVATOR DEVR_DOSR"/>
    <property type="match status" value="1"/>
</dbReference>
<dbReference type="InterPro" id="IPR036388">
    <property type="entry name" value="WH-like_DNA-bd_sf"/>
</dbReference>
<keyword evidence="2" id="KW-0238">DNA-binding</keyword>
<organism evidence="5 6">
    <name type="scientific">Phyllobacterium leguminum</name>
    <dbReference type="NCBI Taxonomy" id="314237"/>
    <lineage>
        <taxon>Bacteria</taxon>
        <taxon>Pseudomonadati</taxon>
        <taxon>Pseudomonadota</taxon>
        <taxon>Alphaproteobacteria</taxon>
        <taxon>Hyphomicrobiales</taxon>
        <taxon>Phyllobacteriaceae</taxon>
        <taxon>Phyllobacterium</taxon>
    </lineage>
</organism>